<protein>
    <submittedName>
        <fullName evidence="2">Uncharacterized protein</fullName>
    </submittedName>
</protein>
<evidence type="ECO:0000313" key="2">
    <source>
        <dbReference type="EMBL" id="KAJ7300427.1"/>
    </source>
</evidence>
<dbReference type="AlphaFoldDB" id="A0AAD7E693"/>
<feature type="region of interest" description="Disordered" evidence="1">
    <location>
        <begin position="1"/>
        <end position="82"/>
    </location>
</feature>
<gene>
    <name evidence="2" type="ORF">DFH08DRAFT_908586</name>
</gene>
<name>A0AAD7E693_9AGAR</name>
<feature type="compositionally biased region" description="Basic residues" evidence="1">
    <location>
        <begin position="1"/>
        <end position="19"/>
    </location>
</feature>
<reference evidence="2" key="1">
    <citation type="submission" date="2023-03" db="EMBL/GenBank/DDBJ databases">
        <title>Massive genome expansion in bonnet fungi (Mycena s.s.) driven by repeated elements and novel gene families across ecological guilds.</title>
        <authorList>
            <consortium name="Lawrence Berkeley National Laboratory"/>
            <person name="Harder C.B."/>
            <person name="Miyauchi S."/>
            <person name="Viragh M."/>
            <person name="Kuo A."/>
            <person name="Thoen E."/>
            <person name="Andreopoulos B."/>
            <person name="Lu D."/>
            <person name="Skrede I."/>
            <person name="Drula E."/>
            <person name="Henrissat B."/>
            <person name="Morin E."/>
            <person name="Kohler A."/>
            <person name="Barry K."/>
            <person name="LaButti K."/>
            <person name="Morin E."/>
            <person name="Salamov A."/>
            <person name="Lipzen A."/>
            <person name="Mereny Z."/>
            <person name="Hegedus B."/>
            <person name="Baldrian P."/>
            <person name="Stursova M."/>
            <person name="Weitz H."/>
            <person name="Taylor A."/>
            <person name="Grigoriev I.V."/>
            <person name="Nagy L.G."/>
            <person name="Martin F."/>
            <person name="Kauserud H."/>
        </authorList>
    </citation>
    <scope>NUCLEOTIDE SEQUENCE</scope>
    <source>
        <strain evidence="2">CBHHK002</strain>
    </source>
</reference>
<sequence>MKTAAAHRKKHAAGIHSLHHTTASSRPILLTPQLQRPHRPRPPHERTRAQAFPYRITDRTSGSSSAHPPLRATPGRKTTRRATTHAPMRAARLPAMGQQELVHVQKLLAARDKHGRTCNTVVARRADGDEQNGIYLVACLCVCEHPIDRIDGRGREGEAVDGEYELDGERVERGDGDERVKKKHTPWRLTPRVYVPSGT</sequence>
<organism evidence="2 3">
    <name type="scientific">Mycena albidolilacea</name>
    <dbReference type="NCBI Taxonomy" id="1033008"/>
    <lineage>
        <taxon>Eukaryota</taxon>
        <taxon>Fungi</taxon>
        <taxon>Dikarya</taxon>
        <taxon>Basidiomycota</taxon>
        <taxon>Agaricomycotina</taxon>
        <taxon>Agaricomycetes</taxon>
        <taxon>Agaricomycetidae</taxon>
        <taxon>Agaricales</taxon>
        <taxon>Marasmiineae</taxon>
        <taxon>Mycenaceae</taxon>
        <taxon>Mycena</taxon>
    </lineage>
</organism>
<dbReference type="EMBL" id="JARIHO010000169">
    <property type="protein sequence ID" value="KAJ7300427.1"/>
    <property type="molecule type" value="Genomic_DNA"/>
</dbReference>
<evidence type="ECO:0000313" key="3">
    <source>
        <dbReference type="Proteomes" id="UP001218218"/>
    </source>
</evidence>
<proteinExistence type="predicted"/>
<dbReference type="Proteomes" id="UP001218218">
    <property type="component" value="Unassembled WGS sequence"/>
</dbReference>
<accession>A0AAD7E693</accession>
<comment type="caution">
    <text evidence="2">The sequence shown here is derived from an EMBL/GenBank/DDBJ whole genome shotgun (WGS) entry which is preliminary data.</text>
</comment>
<evidence type="ECO:0000256" key="1">
    <source>
        <dbReference type="SAM" id="MobiDB-lite"/>
    </source>
</evidence>
<keyword evidence="3" id="KW-1185">Reference proteome</keyword>